<dbReference type="Gene3D" id="3.40.50.300">
    <property type="entry name" value="P-loop containing nucleotide triphosphate hydrolases"/>
    <property type="match status" value="1"/>
</dbReference>
<dbReference type="Pfam" id="PF13191">
    <property type="entry name" value="AAA_16"/>
    <property type="match status" value="1"/>
</dbReference>
<dbReference type="Proteomes" id="UP001500483">
    <property type="component" value="Unassembled WGS sequence"/>
</dbReference>
<dbReference type="InterPro" id="IPR000792">
    <property type="entry name" value="Tscrpt_reg_LuxR_C"/>
</dbReference>
<dbReference type="Gene3D" id="1.10.10.10">
    <property type="entry name" value="Winged helix-like DNA-binding domain superfamily/Winged helix DNA-binding domain"/>
    <property type="match status" value="1"/>
</dbReference>
<accession>A0ABP6RNG9</accession>
<proteinExistence type="predicted"/>
<dbReference type="PROSITE" id="PS50043">
    <property type="entry name" value="HTH_LUXR_2"/>
    <property type="match status" value="1"/>
</dbReference>
<dbReference type="InterPro" id="IPR036388">
    <property type="entry name" value="WH-like_DNA-bd_sf"/>
</dbReference>
<keyword evidence="2" id="KW-0067">ATP-binding</keyword>
<reference evidence="5" key="1">
    <citation type="journal article" date="2019" name="Int. J. Syst. Evol. Microbiol.">
        <title>The Global Catalogue of Microorganisms (GCM) 10K type strain sequencing project: providing services to taxonomists for standard genome sequencing and annotation.</title>
        <authorList>
            <consortium name="The Broad Institute Genomics Platform"/>
            <consortium name="The Broad Institute Genome Sequencing Center for Infectious Disease"/>
            <person name="Wu L."/>
            <person name="Ma J."/>
        </authorList>
    </citation>
    <scope>NUCLEOTIDE SEQUENCE [LARGE SCALE GENOMIC DNA]</scope>
    <source>
        <strain evidence="5">JCM 9687</strain>
    </source>
</reference>
<comment type="caution">
    <text evidence="4">The sequence shown here is derived from an EMBL/GenBank/DDBJ whole genome shotgun (WGS) entry which is preliminary data.</text>
</comment>
<dbReference type="RefSeq" id="WP_344926396.1">
    <property type="nucleotide sequence ID" value="NZ_BAAAYK010000038.1"/>
</dbReference>
<dbReference type="PANTHER" id="PTHR16305">
    <property type="entry name" value="TESTICULAR SOLUBLE ADENYLYL CYCLASE"/>
    <property type="match status" value="1"/>
</dbReference>
<keyword evidence="5" id="KW-1185">Reference proteome</keyword>
<organism evidence="4 5">
    <name type="scientific">Saccharopolyspora gregorii</name>
    <dbReference type="NCBI Taxonomy" id="33914"/>
    <lineage>
        <taxon>Bacteria</taxon>
        <taxon>Bacillati</taxon>
        <taxon>Actinomycetota</taxon>
        <taxon>Actinomycetes</taxon>
        <taxon>Pseudonocardiales</taxon>
        <taxon>Pseudonocardiaceae</taxon>
        <taxon>Saccharopolyspora</taxon>
    </lineage>
</organism>
<evidence type="ECO:0000313" key="4">
    <source>
        <dbReference type="EMBL" id="GAA3357352.1"/>
    </source>
</evidence>
<dbReference type="SMART" id="SM00421">
    <property type="entry name" value="HTH_LUXR"/>
    <property type="match status" value="1"/>
</dbReference>
<dbReference type="CDD" id="cd06170">
    <property type="entry name" value="LuxR_C_like"/>
    <property type="match status" value="1"/>
</dbReference>
<dbReference type="PRINTS" id="PR00038">
    <property type="entry name" value="HTHLUXR"/>
</dbReference>
<evidence type="ECO:0000259" key="3">
    <source>
        <dbReference type="PROSITE" id="PS50043"/>
    </source>
</evidence>
<dbReference type="SUPFAM" id="SSF46894">
    <property type="entry name" value="C-terminal effector domain of the bipartite response regulators"/>
    <property type="match status" value="1"/>
</dbReference>
<dbReference type="InterPro" id="IPR041664">
    <property type="entry name" value="AAA_16"/>
</dbReference>
<dbReference type="EMBL" id="BAAAYK010000038">
    <property type="protein sequence ID" value="GAA3357352.1"/>
    <property type="molecule type" value="Genomic_DNA"/>
</dbReference>
<feature type="domain" description="HTH luxR-type" evidence="3">
    <location>
        <begin position="798"/>
        <end position="863"/>
    </location>
</feature>
<evidence type="ECO:0000313" key="5">
    <source>
        <dbReference type="Proteomes" id="UP001500483"/>
    </source>
</evidence>
<keyword evidence="1" id="KW-0547">Nucleotide-binding</keyword>
<dbReference type="PANTHER" id="PTHR16305:SF35">
    <property type="entry name" value="TRANSCRIPTIONAL ACTIVATOR DOMAIN"/>
    <property type="match status" value="1"/>
</dbReference>
<protein>
    <submittedName>
        <fullName evidence="4">LuxR family transcriptional regulator</fullName>
    </submittedName>
</protein>
<dbReference type="PROSITE" id="PS00622">
    <property type="entry name" value="HTH_LUXR_1"/>
    <property type="match status" value="1"/>
</dbReference>
<dbReference type="Pfam" id="PF00196">
    <property type="entry name" value="GerE"/>
    <property type="match status" value="1"/>
</dbReference>
<sequence length="863" mass="89884">MRTVPPLVGRDEELRRLEQLTRAAAEGRGGALVLRGEPGIGKSALLDRVRRADGFRVVEASGVEPEAELPFAGLHQLCLPLLGRAAEVPAALRDAFGSAGAPDVFRVGLAVLELIGAAARERPVLCAIDDAHWLDHASAKVLSFVARRIAEEPVVMVFAARDGFDELPGLVLGGLPEAQARLLVRATLDEQVRDRILAEARGNPLALLELPGEDGDPPVTSSVPHRIERSFRARFAQLPATARALLVVAAAEPAGDPVPVWAAAHRLGIDGGAAAAVEASGLAEFGTRVRFCHPLARSAVLGAADAEQRHAAHRSLAAVTDPVADPDRRAWHRGRSGTGPDEDVAAELESAAARAGARGGVAATATVLERAAALSLDPVRRTDRTFAAVRARLAAGGVEAAAELLATADTGGLDERRRAEADLLRGRIAFAAGGDDGPAFMLRAAQRVSEVDPAVSREHHLDALEMALVVGRASGVLDAVLAAAAPAPGPPDVLDALVALETRGHRAAGPLLRAAVADDAAIAARPALAAMIAAELWDLDAHADVTGRIVRAGRTSGSPMVVRLGLAQTASGAVLAGDFATAASAIAEEEAIADAAGERPLGYPRLHLAAMRGEHAELARLGAEGDGGQLAANLHWATALLHNGRGDYRAALAAAEEAAAPGDLFLAGIALPELVEAASRCGARAAAEAAADSLAERTRAGGSAWGLGVAACARALISGDEDDYREALDHLDRSPAAPHRARARLLHGEWLRRRNRGLAARETLRAAHRELADLGMTAFADRAADELRAAGGRVTRRPASAAAELTLQERHIARQVATGATSKEVAERLFLSPRTVDAHLRNIFRKLGVTSRRQLRDLPGVTA</sequence>
<gene>
    <name evidence="4" type="ORF">GCM10020366_25030</name>
</gene>
<evidence type="ECO:0000256" key="1">
    <source>
        <dbReference type="ARBA" id="ARBA00022741"/>
    </source>
</evidence>
<dbReference type="InterPro" id="IPR016032">
    <property type="entry name" value="Sig_transdc_resp-reg_C-effctor"/>
</dbReference>
<name>A0ABP6RNG9_9PSEU</name>
<dbReference type="SUPFAM" id="SSF52540">
    <property type="entry name" value="P-loop containing nucleoside triphosphate hydrolases"/>
    <property type="match status" value="1"/>
</dbReference>
<dbReference type="InterPro" id="IPR027417">
    <property type="entry name" value="P-loop_NTPase"/>
</dbReference>
<evidence type="ECO:0000256" key="2">
    <source>
        <dbReference type="ARBA" id="ARBA00022840"/>
    </source>
</evidence>